<dbReference type="Pfam" id="PF01342">
    <property type="entry name" value="SAND"/>
    <property type="match status" value="1"/>
</dbReference>
<feature type="region of interest" description="Disordered" evidence="10">
    <location>
        <begin position="23"/>
        <end position="98"/>
    </location>
</feature>
<dbReference type="Gene3D" id="3.10.390.10">
    <property type="entry name" value="SAND domain-like"/>
    <property type="match status" value="1"/>
</dbReference>
<dbReference type="SUPFAM" id="SSF82199">
    <property type="entry name" value="SET domain"/>
    <property type="match status" value="1"/>
</dbReference>
<keyword evidence="16" id="KW-1185">Reference proteome</keyword>
<evidence type="ECO:0000256" key="10">
    <source>
        <dbReference type="SAM" id="MobiDB-lite"/>
    </source>
</evidence>
<organism evidence="15 16">
    <name type="scientific">Rhynchospora pubera</name>
    <dbReference type="NCBI Taxonomy" id="906938"/>
    <lineage>
        <taxon>Eukaryota</taxon>
        <taxon>Viridiplantae</taxon>
        <taxon>Streptophyta</taxon>
        <taxon>Embryophyta</taxon>
        <taxon>Tracheophyta</taxon>
        <taxon>Spermatophyta</taxon>
        <taxon>Magnoliopsida</taxon>
        <taxon>Liliopsida</taxon>
        <taxon>Poales</taxon>
        <taxon>Cyperaceae</taxon>
        <taxon>Cyperoideae</taxon>
        <taxon>Rhynchosporeae</taxon>
        <taxon>Rhynchospora</taxon>
    </lineage>
</organism>
<dbReference type="InterPro" id="IPR003616">
    <property type="entry name" value="Post-SET_dom"/>
</dbReference>
<keyword evidence="3" id="KW-0949">S-adenosyl-L-methionine</keyword>
<protein>
    <submittedName>
        <fullName evidence="15">Histone-lysine N-methyltransferase</fullName>
    </submittedName>
</protein>
<dbReference type="GO" id="GO:0008168">
    <property type="term" value="F:methyltransferase activity"/>
    <property type="evidence" value="ECO:0007669"/>
    <property type="project" value="UniProtKB-KW"/>
</dbReference>
<dbReference type="PANTHER" id="PTHR13793">
    <property type="entry name" value="PHD FINGER PROTEINS"/>
    <property type="match status" value="1"/>
</dbReference>
<dbReference type="Gene3D" id="2.30.30.140">
    <property type="match status" value="1"/>
</dbReference>
<dbReference type="Pfam" id="PF13832">
    <property type="entry name" value="zf-HC5HC2H_2"/>
    <property type="match status" value="1"/>
</dbReference>
<evidence type="ECO:0000259" key="13">
    <source>
        <dbReference type="PROSITE" id="PS50868"/>
    </source>
</evidence>
<dbReference type="GO" id="GO:0003677">
    <property type="term" value="F:DNA binding"/>
    <property type="evidence" value="ECO:0007669"/>
    <property type="project" value="InterPro"/>
</dbReference>
<keyword evidence="2" id="KW-0808">Transferase</keyword>
<dbReference type="SMART" id="SM00508">
    <property type="entry name" value="PostSET"/>
    <property type="match status" value="1"/>
</dbReference>
<dbReference type="InterPro" id="IPR013083">
    <property type="entry name" value="Znf_RING/FYVE/PHD"/>
</dbReference>
<keyword evidence="6" id="KW-0862">Zinc</keyword>
<dbReference type="InterPro" id="IPR050701">
    <property type="entry name" value="Histone_Mod_Regulator"/>
</dbReference>
<feature type="compositionally biased region" description="Basic and acidic residues" evidence="10">
    <location>
        <begin position="75"/>
        <end position="90"/>
    </location>
</feature>
<evidence type="ECO:0000259" key="14">
    <source>
        <dbReference type="PROSITE" id="PS51805"/>
    </source>
</evidence>
<evidence type="ECO:0000313" key="16">
    <source>
        <dbReference type="Proteomes" id="UP001140206"/>
    </source>
</evidence>
<keyword evidence="8" id="KW-0539">Nucleus</keyword>
<dbReference type="GO" id="GO:0008270">
    <property type="term" value="F:zinc ion binding"/>
    <property type="evidence" value="ECO:0007669"/>
    <property type="project" value="UniProtKB-KW"/>
</dbReference>
<dbReference type="Pfam" id="PF13831">
    <property type="entry name" value="PHD_2"/>
    <property type="match status" value="1"/>
</dbReference>
<evidence type="ECO:0000259" key="11">
    <source>
        <dbReference type="PROSITE" id="PS50016"/>
    </source>
</evidence>
<dbReference type="SUPFAM" id="SSF63763">
    <property type="entry name" value="SAND domain-like"/>
    <property type="match status" value="1"/>
</dbReference>
<dbReference type="CDD" id="cd10518">
    <property type="entry name" value="SET_SETD1-like"/>
    <property type="match status" value="1"/>
</dbReference>
<dbReference type="FunFam" id="2.170.270.10:FF:000058">
    <property type="entry name" value="Histone-lysine N-methyltransferase"/>
    <property type="match status" value="1"/>
</dbReference>
<keyword evidence="4" id="KW-0479">Metal-binding</keyword>
<evidence type="ECO:0000256" key="9">
    <source>
        <dbReference type="PROSITE-ProRule" id="PRU00146"/>
    </source>
</evidence>
<dbReference type="PROSITE" id="PS51805">
    <property type="entry name" value="EPHD"/>
    <property type="match status" value="1"/>
</dbReference>
<dbReference type="InterPro" id="IPR046341">
    <property type="entry name" value="SET_dom_sf"/>
</dbReference>
<accession>A0AAV8DQP3</accession>
<dbReference type="InterPro" id="IPR001214">
    <property type="entry name" value="SET_dom"/>
</dbReference>
<feature type="domain" description="Post-SET" evidence="13">
    <location>
        <begin position="839"/>
        <end position="855"/>
    </location>
</feature>
<dbReference type="GO" id="GO:0006357">
    <property type="term" value="P:regulation of transcription by RNA polymerase II"/>
    <property type="evidence" value="ECO:0007669"/>
    <property type="project" value="TreeGrafter"/>
</dbReference>
<dbReference type="SMART" id="SM00317">
    <property type="entry name" value="SET"/>
    <property type="match status" value="1"/>
</dbReference>
<keyword evidence="7" id="KW-0156">Chromatin regulator</keyword>
<dbReference type="InterPro" id="IPR010919">
    <property type="entry name" value="SAND-like_dom_sf"/>
</dbReference>
<dbReference type="InterPro" id="IPR034732">
    <property type="entry name" value="EPHD"/>
</dbReference>
<dbReference type="AlphaFoldDB" id="A0AAV8DQP3"/>
<keyword evidence="5 9" id="KW-0863">Zinc-finger</keyword>
<feature type="domain" description="PHD-type" evidence="14">
    <location>
        <begin position="489"/>
        <end position="601"/>
    </location>
</feature>
<evidence type="ECO:0000256" key="3">
    <source>
        <dbReference type="ARBA" id="ARBA00022691"/>
    </source>
</evidence>
<dbReference type="Gene3D" id="3.30.40.10">
    <property type="entry name" value="Zinc/RING finger domain, C3HC4 (zinc finger)"/>
    <property type="match status" value="2"/>
</dbReference>
<gene>
    <name evidence="15" type="ORF">LUZ62_079182</name>
</gene>
<evidence type="ECO:0000256" key="5">
    <source>
        <dbReference type="ARBA" id="ARBA00022771"/>
    </source>
</evidence>
<evidence type="ECO:0000256" key="4">
    <source>
        <dbReference type="ARBA" id="ARBA00022723"/>
    </source>
</evidence>
<dbReference type="PANTHER" id="PTHR13793:SF132">
    <property type="entry name" value="HISTONE-LYSINE N-METHYLTRANSFERASE ATX5"/>
    <property type="match status" value="1"/>
</dbReference>
<comment type="caution">
    <text evidence="15">The sequence shown here is derived from an EMBL/GenBank/DDBJ whole genome shotgun (WGS) entry which is preliminary data.</text>
</comment>
<proteinExistence type="predicted"/>
<dbReference type="PROSITE" id="PS01359">
    <property type="entry name" value="ZF_PHD_1"/>
    <property type="match status" value="1"/>
</dbReference>
<evidence type="ECO:0000256" key="8">
    <source>
        <dbReference type="ARBA" id="ARBA00023242"/>
    </source>
</evidence>
<feature type="domain" description="SET" evidence="12">
    <location>
        <begin position="714"/>
        <end position="830"/>
    </location>
</feature>
<evidence type="ECO:0000256" key="6">
    <source>
        <dbReference type="ARBA" id="ARBA00022833"/>
    </source>
</evidence>
<dbReference type="PROSITE" id="PS50016">
    <property type="entry name" value="ZF_PHD_2"/>
    <property type="match status" value="1"/>
</dbReference>
<dbReference type="SUPFAM" id="SSF57903">
    <property type="entry name" value="FYVE/PHD zinc finger"/>
    <property type="match status" value="1"/>
</dbReference>
<dbReference type="Proteomes" id="UP001140206">
    <property type="component" value="Chromosome 4"/>
</dbReference>
<dbReference type="InterPro" id="IPR019786">
    <property type="entry name" value="Zinc_finger_PHD-type_CS"/>
</dbReference>
<reference evidence="15" key="1">
    <citation type="submission" date="2022-08" db="EMBL/GenBank/DDBJ databases">
        <authorList>
            <person name="Marques A."/>
        </authorList>
    </citation>
    <scope>NUCLEOTIDE SEQUENCE</scope>
    <source>
        <strain evidence="15">RhyPub2mFocal</strain>
        <tissue evidence="15">Leaves</tissue>
    </source>
</reference>
<dbReference type="GO" id="GO:0032259">
    <property type="term" value="P:methylation"/>
    <property type="evidence" value="ECO:0007669"/>
    <property type="project" value="UniProtKB-KW"/>
</dbReference>
<dbReference type="InterPro" id="IPR019787">
    <property type="entry name" value="Znf_PHD-finger"/>
</dbReference>
<dbReference type="PROSITE" id="PS50868">
    <property type="entry name" value="POST_SET"/>
    <property type="match status" value="1"/>
</dbReference>
<dbReference type="GO" id="GO:0006325">
    <property type="term" value="P:chromatin organization"/>
    <property type="evidence" value="ECO:0007669"/>
    <property type="project" value="UniProtKB-KW"/>
</dbReference>
<dbReference type="PROSITE" id="PS50280">
    <property type="entry name" value="SET"/>
    <property type="match status" value="1"/>
</dbReference>
<name>A0AAV8DQP3_9POAL</name>
<evidence type="ECO:0000256" key="1">
    <source>
        <dbReference type="ARBA" id="ARBA00022603"/>
    </source>
</evidence>
<dbReference type="SUPFAM" id="SSF63748">
    <property type="entry name" value="Tudor/PWWP/MBT"/>
    <property type="match status" value="1"/>
</dbReference>
<dbReference type="InterPro" id="IPR000313">
    <property type="entry name" value="PWWP_dom"/>
</dbReference>
<dbReference type="Pfam" id="PF00856">
    <property type="entry name" value="SET"/>
    <property type="match status" value="1"/>
</dbReference>
<dbReference type="InterPro" id="IPR011011">
    <property type="entry name" value="Znf_FYVE_PHD"/>
</dbReference>
<dbReference type="Pfam" id="PF00855">
    <property type="entry name" value="PWWP"/>
    <property type="match status" value="1"/>
</dbReference>
<evidence type="ECO:0000259" key="12">
    <source>
        <dbReference type="PROSITE" id="PS50280"/>
    </source>
</evidence>
<dbReference type="InterPro" id="IPR001965">
    <property type="entry name" value="Znf_PHD"/>
</dbReference>
<dbReference type="EMBL" id="JAMFTS010000004">
    <property type="protein sequence ID" value="KAJ4768807.1"/>
    <property type="molecule type" value="Genomic_DNA"/>
</dbReference>
<dbReference type="InterPro" id="IPR000770">
    <property type="entry name" value="SAND_dom"/>
</dbReference>
<feature type="domain" description="PHD-type" evidence="11">
    <location>
        <begin position="435"/>
        <end position="486"/>
    </location>
</feature>
<evidence type="ECO:0000313" key="15">
    <source>
        <dbReference type="EMBL" id="KAJ4768807.1"/>
    </source>
</evidence>
<dbReference type="Gene3D" id="2.170.270.10">
    <property type="entry name" value="SET domain"/>
    <property type="match status" value="1"/>
</dbReference>
<evidence type="ECO:0000256" key="2">
    <source>
        <dbReference type="ARBA" id="ARBA00022679"/>
    </source>
</evidence>
<keyword evidence="1" id="KW-0489">Methyltransferase</keyword>
<sequence>MDRMRGDNIYRKKEKDNTNLKCCKGEELLSNNDPNGYAAPCQKRVRTDSTQSEPAPSMCDIKEEAEAAGNSSRGPTRDEGHNSNSKDRKGVRPGWNKKKDRVKKCEEVCERMNDVLAMRKLKVGEVVWAQADKRSPAWPAVIIDPRLHAPEVVLNACAMGTICVMYFSFVRGRKREYGWIKPGMIFGFQDNVERFKGQRLGKLKDRFRAAIEEAFSERHVSDEYKGTEEPTCSATVELASPSSLEQRGSSKSPVRQCISCGKTIPLPKNIEDMKREDDQQLCTACSKVKYDGRATMIPGDCDETRAGEVLHFCSPDISGSCTVNLRDSLPEELPVFCENFEGFYLPKEHLISCQCSSCMGKKITPSAFESHSGSLSKNWKRAVKIEKTMQLLNDWIKSNKLGTWSNQCNPQTIVTQKIEDLLQVASTPLLGKWTIEKCAVCWSSGDSEYDKMIICCRCQVAVHQSCYGAQDVDDITSWVCWACKNPQVNKDCCLCPIKGGSLKKTDIGDFWVHVTCAQFQPKVSFSIKPTIGIQKIPLESFGKTCVICEQTHGACTNCFRCSTYYHAMCALRAGYHMEMHYQSRTCGWEMSLPRSYCSKHTPVDSYTGLFKIAKQAGLVSCSPELPSNRWELSTGSVQTALRSTIGEEVSCARCRVYQKGDKKRREEVVASLVRGPHPHSLDVTEEKTGAVPPDPITFSTFNERLQHLKRNENHIVCLGKSRIHGWGLFARRPIQEGEMIIEYRGELIRRSVCDVREKRYQSQNKDCYFFQVSDEVVIDATNKGNLARLINHSCQPNCFARRLAMGATRRLVFVAKENILAGQELTLDYMFDVAEREEDRVPCFCNAPNCRRYMG</sequence>
<dbReference type="SMART" id="SM00249">
    <property type="entry name" value="PHD"/>
    <property type="match status" value="2"/>
</dbReference>
<evidence type="ECO:0000256" key="7">
    <source>
        <dbReference type="ARBA" id="ARBA00022853"/>
    </source>
</evidence>